<organism evidence="1 2">
    <name type="scientific">Mycobacterium branderi</name>
    <dbReference type="NCBI Taxonomy" id="43348"/>
    <lineage>
        <taxon>Bacteria</taxon>
        <taxon>Bacillati</taxon>
        <taxon>Actinomycetota</taxon>
        <taxon>Actinomycetes</taxon>
        <taxon>Mycobacteriales</taxon>
        <taxon>Mycobacteriaceae</taxon>
        <taxon>Mycobacterium</taxon>
    </lineage>
</organism>
<keyword evidence="2" id="KW-1185">Reference proteome</keyword>
<evidence type="ECO:0000313" key="1">
    <source>
        <dbReference type="EMBL" id="BBZ10615.1"/>
    </source>
</evidence>
<proteinExistence type="predicted"/>
<reference evidence="1 2" key="1">
    <citation type="journal article" date="2019" name="Emerg. Microbes Infect.">
        <title>Comprehensive subspecies identification of 175 nontuberculous mycobacteria species based on 7547 genomic profiles.</title>
        <authorList>
            <person name="Matsumoto Y."/>
            <person name="Kinjo T."/>
            <person name="Motooka D."/>
            <person name="Nabeya D."/>
            <person name="Jung N."/>
            <person name="Uechi K."/>
            <person name="Horii T."/>
            <person name="Iida T."/>
            <person name="Fujita J."/>
            <person name="Nakamura S."/>
        </authorList>
    </citation>
    <scope>NUCLEOTIDE SEQUENCE [LARGE SCALE GENOMIC DNA]</scope>
    <source>
        <strain evidence="1 2">JCM 12687</strain>
    </source>
</reference>
<sequence length="71" mass="7097">MDLSLGGAGQLGAGGSGHFDFGMQDGKFVLGGTFGAAWGLGGKISPHIAVDPNAVVRGVENAGKWLSGLFH</sequence>
<name>A0ABM7KIA7_9MYCO</name>
<protein>
    <submittedName>
        <fullName evidence="1">Uncharacterized protein</fullName>
    </submittedName>
</protein>
<evidence type="ECO:0000313" key="2">
    <source>
        <dbReference type="Proteomes" id="UP000467379"/>
    </source>
</evidence>
<accession>A0ABM7KIA7</accession>
<dbReference type="Proteomes" id="UP000467379">
    <property type="component" value="Chromosome"/>
</dbReference>
<gene>
    <name evidence="1" type="ORF">MBRA_08100</name>
</gene>
<dbReference type="EMBL" id="AP022606">
    <property type="protein sequence ID" value="BBZ10615.1"/>
    <property type="molecule type" value="Genomic_DNA"/>
</dbReference>
<dbReference type="RefSeq" id="WP_139799339.1">
    <property type="nucleotide sequence ID" value="NZ_AP022606.1"/>
</dbReference>